<dbReference type="EMBL" id="JBHTMP010000022">
    <property type="protein sequence ID" value="MFD1322587.1"/>
    <property type="molecule type" value="Genomic_DNA"/>
</dbReference>
<dbReference type="Proteomes" id="UP001597260">
    <property type="component" value="Unassembled WGS sequence"/>
</dbReference>
<name>A0ABW3YDQ2_9ACTN</name>
<reference evidence="3" key="1">
    <citation type="journal article" date="2019" name="Int. J. Syst. Evol. Microbiol.">
        <title>The Global Catalogue of Microorganisms (GCM) 10K type strain sequencing project: providing services to taxonomists for standard genome sequencing and annotation.</title>
        <authorList>
            <consortium name="The Broad Institute Genomics Platform"/>
            <consortium name="The Broad Institute Genome Sequencing Center for Infectious Disease"/>
            <person name="Wu L."/>
            <person name="Ma J."/>
        </authorList>
    </citation>
    <scope>NUCLEOTIDE SEQUENCE [LARGE SCALE GENOMIC DNA]</scope>
    <source>
        <strain evidence="3">JCM 31037</strain>
    </source>
</reference>
<comment type="caution">
    <text evidence="2">The sequence shown here is derived from an EMBL/GenBank/DDBJ whole genome shotgun (WGS) entry which is preliminary data.</text>
</comment>
<proteinExistence type="predicted"/>
<sequence>MWWSVRSRFIHLALLDRARLRRIAVRYAEHGWEVVPGACLTGRRFVCDRDGCRTRACHPALASWEKAASADPAMVTAWWQHQPHSLLLATGRAFDVLEMPAYLGRRVLDAGMRIPHRSRGGTQVGRSYGPVAVTPAGRWMFLVRPGDPLRPELDQCYYVVRHGLGSWIPAPPTRLPEGPVRWVVSPELVQWRLPDSYATQHLLVDTLRSMSPANSPAGFPGQLPLPRRSR</sequence>
<keyword evidence="3" id="KW-1185">Reference proteome</keyword>
<dbReference type="Pfam" id="PF09250">
    <property type="entry name" value="Prim-Pol"/>
    <property type="match status" value="1"/>
</dbReference>
<evidence type="ECO:0000313" key="2">
    <source>
        <dbReference type="EMBL" id="MFD1322587.1"/>
    </source>
</evidence>
<dbReference type="SMART" id="SM00943">
    <property type="entry name" value="Prim-Pol"/>
    <property type="match status" value="1"/>
</dbReference>
<evidence type="ECO:0000313" key="3">
    <source>
        <dbReference type="Proteomes" id="UP001597260"/>
    </source>
</evidence>
<protein>
    <submittedName>
        <fullName evidence="2">Bifunctional DNA primase/polymerase</fullName>
    </submittedName>
</protein>
<organism evidence="2 3">
    <name type="scientific">Micromonospora sonneratiae</name>
    <dbReference type="NCBI Taxonomy" id="1184706"/>
    <lineage>
        <taxon>Bacteria</taxon>
        <taxon>Bacillati</taxon>
        <taxon>Actinomycetota</taxon>
        <taxon>Actinomycetes</taxon>
        <taxon>Micromonosporales</taxon>
        <taxon>Micromonosporaceae</taxon>
        <taxon>Micromonospora</taxon>
    </lineage>
</organism>
<accession>A0ABW3YDQ2</accession>
<feature type="domain" description="DNA primase/polymerase bifunctional N-terminal" evidence="1">
    <location>
        <begin position="24"/>
        <end position="193"/>
    </location>
</feature>
<evidence type="ECO:0000259" key="1">
    <source>
        <dbReference type="SMART" id="SM00943"/>
    </source>
</evidence>
<dbReference type="InterPro" id="IPR015330">
    <property type="entry name" value="DNA_primase/pol_bifunc_N"/>
</dbReference>
<dbReference type="RefSeq" id="WP_377571744.1">
    <property type="nucleotide sequence ID" value="NZ_JBHTMP010000022.1"/>
</dbReference>
<gene>
    <name evidence="2" type="ORF">ACFQ4H_15935</name>
</gene>